<reference evidence="1" key="1">
    <citation type="submission" date="2021-03" db="EMBL/GenBank/DDBJ databases">
        <title>Genomic Encyclopedia of Type Strains, Phase IV (KMG-IV): sequencing the most valuable type-strain genomes for metagenomic binning, comparative biology and taxonomic classification.</title>
        <authorList>
            <person name="Goeker M."/>
        </authorList>
    </citation>
    <scope>NUCLEOTIDE SEQUENCE</scope>
    <source>
        <strain evidence="1">DSM 23564</strain>
    </source>
</reference>
<comment type="caution">
    <text evidence="1">The sequence shown here is derived from an EMBL/GenBank/DDBJ whole genome shotgun (WGS) entry which is preliminary data.</text>
</comment>
<dbReference type="AlphaFoldDB" id="A0A8T4GL94"/>
<keyword evidence="2" id="KW-1185">Reference proteome</keyword>
<gene>
    <name evidence="1" type="ORF">J2751_002790</name>
</gene>
<accession>A0A8T4GL94</accession>
<feature type="non-terminal residue" evidence="1">
    <location>
        <position position="1"/>
    </location>
</feature>
<sequence length="101" mass="10473">VTERGSEIDALGGDILLIAVLPVEVENVFDGPEVARFALVSGGIFDVMKGKFVLTSGCDGCAGIGSSSLEPLLTVAGGMFFATERLDAGRVEALDQPLEED</sequence>
<organism evidence="1 2">
    <name type="scientific">Halorubrum alkaliphilum</name>
    <dbReference type="NCBI Taxonomy" id="261290"/>
    <lineage>
        <taxon>Archaea</taxon>
        <taxon>Methanobacteriati</taxon>
        <taxon>Methanobacteriota</taxon>
        <taxon>Stenosarchaea group</taxon>
        <taxon>Halobacteria</taxon>
        <taxon>Halobacteriales</taxon>
        <taxon>Haloferacaceae</taxon>
        <taxon>Halorubrum</taxon>
    </lineage>
</organism>
<evidence type="ECO:0000313" key="1">
    <source>
        <dbReference type="EMBL" id="MBP1923745.1"/>
    </source>
</evidence>
<proteinExistence type="predicted"/>
<name>A0A8T4GL94_9EURY</name>
<dbReference type="EMBL" id="JAGGKQ010000028">
    <property type="protein sequence ID" value="MBP1923745.1"/>
    <property type="molecule type" value="Genomic_DNA"/>
</dbReference>
<evidence type="ECO:0000313" key="2">
    <source>
        <dbReference type="Proteomes" id="UP000823588"/>
    </source>
</evidence>
<dbReference type="Proteomes" id="UP000823588">
    <property type="component" value="Unassembled WGS sequence"/>
</dbReference>
<protein>
    <submittedName>
        <fullName evidence="1">Uncharacterized protein</fullName>
    </submittedName>
</protein>